<dbReference type="Pfam" id="PF07715">
    <property type="entry name" value="Plug"/>
    <property type="match status" value="1"/>
</dbReference>
<evidence type="ECO:0000313" key="11">
    <source>
        <dbReference type="EMBL" id="MFD2247662.1"/>
    </source>
</evidence>
<keyword evidence="12" id="KW-1185">Reference proteome</keyword>
<feature type="signal peptide" evidence="8">
    <location>
        <begin position="1"/>
        <end position="19"/>
    </location>
</feature>
<keyword evidence="5 7" id="KW-0472">Membrane</keyword>
<dbReference type="Gene3D" id="2.60.40.1120">
    <property type="entry name" value="Carboxypeptidase-like, regulatory domain"/>
    <property type="match status" value="1"/>
</dbReference>
<dbReference type="InterPro" id="IPR036942">
    <property type="entry name" value="Beta-barrel_TonB_sf"/>
</dbReference>
<accession>A0ABW5CZ13</accession>
<evidence type="ECO:0000256" key="4">
    <source>
        <dbReference type="ARBA" id="ARBA00022692"/>
    </source>
</evidence>
<feature type="domain" description="TonB-dependent receptor plug" evidence="9">
    <location>
        <begin position="154"/>
        <end position="230"/>
    </location>
</feature>
<evidence type="ECO:0000256" key="6">
    <source>
        <dbReference type="ARBA" id="ARBA00023237"/>
    </source>
</evidence>
<evidence type="ECO:0000256" key="5">
    <source>
        <dbReference type="ARBA" id="ARBA00023136"/>
    </source>
</evidence>
<evidence type="ECO:0000256" key="8">
    <source>
        <dbReference type="SAM" id="SignalP"/>
    </source>
</evidence>
<evidence type="ECO:0000256" key="3">
    <source>
        <dbReference type="ARBA" id="ARBA00022452"/>
    </source>
</evidence>
<dbReference type="Pfam" id="PF13620">
    <property type="entry name" value="CarboxypepD_reg"/>
    <property type="match status" value="1"/>
</dbReference>
<name>A0ABW5CZ13_9BACT</name>
<proteinExistence type="inferred from homology"/>
<dbReference type="PROSITE" id="PS52016">
    <property type="entry name" value="TONB_DEPENDENT_REC_3"/>
    <property type="match status" value="1"/>
</dbReference>
<evidence type="ECO:0000256" key="1">
    <source>
        <dbReference type="ARBA" id="ARBA00004571"/>
    </source>
</evidence>
<evidence type="ECO:0000313" key="12">
    <source>
        <dbReference type="Proteomes" id="UP001597374"/>
    </source>
</evidence>
<dbReference type="Gene3D" id="2.40.170.20">
    <property type="entry name" value="TonB-dependent receptor, beta-barrel domain"/>
    <property type="match status" value="1"/>
</dbReference>
<reference evidence="12" key="1">
    <citation type="journal article" date="2019" name="Int. J. Syst. Evol. Microbiol.">
        <title>The Global Catalogue of Microorganisms (GCM) 10K type strain sequencing project: providing services to taxonomists for standard genome sequencing and annotation.</title>
        <authorList>
            <consortium name="The Broad Institute Genomics Platform"/>
            <consortium name="The Broad Institute Genome Sequencing Center for Infectious Disease"/>
            <person name="Wu L."/>
            <person name="Ma J."/>
        </authorList>
    </citation>
    <scope>NUCLEOTIDE SEQUENCE [LARGE SCALE GENOMIC DNA]</scope>
    <source>
        <strain evidence="12">CGMCC 4.1782</strain>
    </source>
</reference>
<gene>
    <name evidence="11" type="ORF">ACFSKP_15460</name>
</gene>
<dbReference type="Proteomes" id="UP001597374">
    <property type="component" value="Unassembled WGS sequence"/>
</dbReference>
<keyword evidence="2 7" id="KW-0813">Transport</keyword>
<dbReference type="Pfam" id="PF14905">
    <property type="entry name" value="OMP_b-brl_3"/>
    <property type="match status" value="1"/>
</dbReference>
<evidence type="ECO:0000256" key="7">
    <source>
        <dbReference type="PROSITE-ProRule" id="PRU01360"/>
    </source>
</evidence>
<comment type="similarity">
    <text evidence="7">Belongs to the TonB-dependent receptor family.</text>
</comment>
<keyword evidence="3 7" id="KW-1134">Transmembrane beta strand</keyword>
<keyword evidence="4 7" id="KW-0812">Transmembrane</keyword>
<organism evidence="11 12">
    <name type="scientific">Pontibacter ruber</name>
    <dbReference type="NCBI Taxonomy" id="1343895"/>
    <lineage>
        <taxon>Bacteria</taxon>
        <taxon>Pseudomonadati</taxon>
        <taxon>Bacteroidota</taxon>
        <taxon>Cytophagia</taxon>
        <taxon>Cytophagales</taxon>
        <taxon>Hymenobacteraceae</taxon>
        <taxon>Pontibacter</taxon>
    </lineage>
</organism>
<dbReference type="InterPro" id="IPR041700">
    <property type="entry name" value="OMP_b-brl_3"/>
</dbReference>
<dbReference type="SUPFAM" id="SSF56935">
    <property type="entry name" value="Porins"/>
    <property type="match status" value="1"/>
</dbReference>
<dbReference type="PANTHER" id="PTHR40980:SF4">
    <property type="entry name" value="TONB-DEPENDENT RECEPTOR-LIKE BETA-BARREL DOMAIN-CONTAINING PROTEIN"/>
    <property type="match status" value="1"/>
</dbReference>
<comment type="subcellular location">
    <subcellularLocation>
        <location evidence="1 7">Cell outer membrane</location>
        <topology evidence="1 7">Multi-pass membrane protein</topology>
    </subcellularLocation>
</comment>
<comment type="caution">
    <text evidence="11">The sequence shown here is derived from an EMBL/GenBank/DDBJ whole genome shotgun (WGS) entry which is preliminary data.</text>
</comment>
<keyword evidence="8" id="KW-0732">Signal</keyword>
<protein>
    <submittedName>
        <fullName evidence="11">TonB-dependent receptor domain-containing protein</fullName>
    </submittedName>
</protein>
<evidence type="ECO:0000256" key="2">
    <source>
        <dbReference type="ARBA" id="ARBA00022448"/>
    </source>
</evidence>
<dbReference type="SUPFAM" id="SSF49464">
    <property type="entry name" value="Carboxypeptidase regulatory domain-like"/>
    <property type="match status" value="1"/>
</dbReference>
<feature type="chain" id="PRO_5047030646" evidence="8">
    <location>
        <begin position="20"/>
        <end position="793"/>
    </location>
</feature>
<sequence>MRKLLLFLFTSIAASITLAQVPVQTGVATSLIKGTVIDSATQIPLGYVTVVVQKVGKSEAVKSTLTDESGDFMISDLTPKQYQLTLSYIGYKTKTLPLPALGIQTTIDLDTIGLATKATQLQEVQITTTVPLVEQSIDKITYNVEVDPEVDILNSLDMLRKVPLLTVNAEDNLQINGKSNLKILLNGKHSSLFSGNTSEILKMLPANSIKKVEVITSPSSRYEAEGVGGIINIITHKKSIRGYNGSVNMRAANPETYNMGASLLLTAGKFNFSGLYSNSYSNSPNQRSTFYRLDKMQGNKLEQTAEGKSESTSQIIGSELTYDPGQFDHFVASFNINRNSSNNYQAQYVEQHNAAGEMSEAYQNLNRGDNNGQGKDINLDYQRSFSKNNQQQLSLSLNLVNTGNQNSGDFTLQPLLNYTSQESMNNYDDDLKEYNLKADYTQPLGKQTLDLGIKSTFEKSSSDYYYKDLDQETGIFQLDFSQSNSFSYRESINAAYASLNFKRSKWGLRAGLRYEGTRLKAEFRSSGTSTEQQYYNLFPNITLSRMLKESGTLNLSFSQRIQRPGLYDLNPYVDLTDPLNISYGNPELKPATSHVFQIDYNNYVKSTSFNANLFCNFTHNAIEQFTVLGEDSVARTTYGNTGRGQNYGLSISGGTSLAKKLNINLNSSAQYVKYTSMINGEQGKSAGFTYTIQSTASYQFSKGWRANGSINYNSPNVMLQGTSAGYTASNISVKKDFLKNNKASISFSIRNPFQKYRRSTSEVKGLTFYQFRESYTVTRQFNLAFNYRFGKLQ</sequence>
<evidence type="ECO:0000259" key="10">
    <source>
        <dbReference type="Pfam" id="PF14905"/>
    </source>
</evidence>
<dbReference type="InterPro" id="IPR037066">
    <property type="entry name" value="Plug_dom_sf"/>
</dbReference>
<keyword evidence="11" id="KW-0675">Receptor</keyword>
<dbReference type="EMBL" id="JBHUIM010000002">
    <property type="protein sequence ID" value="MFD2247662.1"/>
    <property type="molecule type" value="Genomic_DNA"/>
</dbReference>
<dbReference type="InterPro" id="IPR008969">
    <property type="entry name" value="CarboxyPept-like_regulatory"/>
</dbReference>
<dbReference type="PANTHER" id="PTHR40980">
    <property type="entry name" value="PLUG DOMAIN-CONTAINING PROTEIN"/>
    <property type="match status" value="1"/>
</dbReference>
<evidence type="ECO:0000259" key="9">
    <source>
        <dbReference type="Pfam" id="PF07715"/>
    </source>
</evidence>
<dbReference type="InterPro" id="IPR039426">
    <property type="entry name" value="TonB-dep_rcpt-like"/>
</dbReference>
<dbReference type="InterPro" id="IPR012910">
    <property type="entry name" value="Plug_dom"/>
</dbReference>
<keyword evidence="6 7" id="KW-0998">Cell outer membrane</keyword>
<feature type="domain" description="Outer membrane protein beta-barrel" evidence="10">
    <location>
        <begin position="387"/>
        <end position="787"/>
    </location>
</feature>
<dbReference type="RefSeq" id="WP_250430707.1">
    <property type="nucleotide sequence ID" value="NZ_JALPRR010000003.1"/>
</dbReference>
<dbReference type="Gene3D" id="2.170.130.10">
    <property type="entry name" value="TonB-dependent receptor, plug domain"/>
    <property type="match status" value="1"/>
</dbReference>